<evidence type="ECO:0000256" key="6">
    <source>
        <dbReference type="SAM" id="MobiDB-lite"/>
    </source>
</evidence>
<dbReference type="Pfam" id="PF10408">
    <property type="entry name" value="Ufd2P_core"/>
    <property type="match status" value="1"/>
</dbReference>
<dbReference type="GO" id="GO:0000151">
    <property type="term" value="C:ubiquitin ligase complex"/>
    <property type="evidence" value="ECO:0007669"/>
    <property type="project" value="InterPro"/>
</dbReference>
<dbReference type="GO" id="GO:0036503">
    <property type="term" value="P:ERAD pathway"/>
    <property type="evidence" value="ECO:0007669"/>
    <property type="project" value="InterPro"/>
</dbReference>
<evidence type="ECO:0000313" key="8">
    <source>
        <dbReference type="Proteomes" id="UP000095282"/>
    </source>
</evidence>
<dbReference type="Proteomes" id="UP000095282">
    <property type="component" value="Unplaced"/>
</dbReference>
<dbReference type="GO" id="GO:0006511">
    <property type="term" value="P:ubiquitin-dependent protein catabolic process"/>
    <property type="evidence" value="ECO:0007669"/>
    <property type="project" value="InterPro"/>
</dbReference>
<evidence type="ECO:0000256" key="4">
    <source>
        <dbReference type="ARBA" id="ARBA00022786"/>
    </source>
</evidence>
<keyword evidence="5" id="KW-0539">Nucleus</keyword>
<proteinExistence type="predicted"/>
<dbReference type="AlphaFoldDB" id="A0A1I7TNU4"/>
<dbReference type="GO" id="GO:0000209">
    <property type="term" value="P:protein polyubiquitination"/>
    <property type="evidence" value="ECO:0007669"/>
    <property type="project" value="TreeGrafter"/>
</dbReference>
<dbReference type="GO" id="GO:0005634">
    <property type="term" value="C:nucleus"/>
    <property type="evidence" value="ECO:0007669"/>
    <property type="project" value="UniProtKB-SubCell"/>
</dbReference>
<keyword evidence="8" id="KW-1185">Reference proteome</keyword>
<feature type="region of interest" description="Disordered" evidence="6">
    <location>
        <begin position="1"/>
        <end position="25"/>
    </location>
</feature>
<evidence type="ECO:0000313" key="9">
    <source>
        <dbReference type="WBParaSite" id="Csp11.Scaffold629.g10290.t1"/>
    </source>
</evidence>
<evidence type="ECO:0000256" key="3">
    <source>
        <dbReference type="ARBA" id="ARBA00022679"/>
    </source>
</evidence>
<evidence type="ECO:0000256" key="5">
    <source>
        <dbReference type="ARBA" id="ARBA00023242"/>
    </source>
</evidence>
<feature type="domain" description="Ubiquitin conjugation factor E4 core" evidence="7">
    <location>
        <begin position="285"/>
        <end position="740"/>
    </location>
</feature>
<dbReference type="UniPathway" id="UPA00143"/>
<dbReference type="PANTHER" id="PTHR13931">
    <property type="entry name" value="UBIQUITINATION FACTOR E4"/>
    <property type="match status" value="1"/>
</dbReference>
<accession>A0A1I7TNU4</accession>
<protein>
    <submittedName>
        <fullName evidence="9">Ufd2P_core domain-containing protein</fullName>
    </submittedName>
</protein>
<comment type="pathway">
    <text evidence="2">Protein modification; protein ubiquitination.</text>
</comment>
<reference evidence="9" key="1">
    <citation type="submission" date="2016-11" db="UniProtKB">
        <authorList>
            <consortium name="WormBaseParasite"/>
        </authorList>
    </citation>
    <scope>IDENTIFICATION</scope>
</reference>
<organism evidence="8 9">
    <name type="scientific">Caenorhabditis tropicalis</name>
    <dbReference type="NCBI Taxonomy" id="1561998"/>
    <lineage>
        <taxon>Eukaryota</taxon>
        <taxon>Metazoa</taxon>
        <taxon>Ecdysozoa</taxon>
        <taxon>Nematoda</taxon>
        <taxon>Chromadorea</taxon>
        <taxon>Rhabditida</taxon>
        <taxon>Rhabditina</taxon>
        <taxon>Rhabditomorpha</taxon>
        <taxon>Rhabditoidea</taxon>
        <taxon>Rhabditidae</taxon>
        <taxon>Peloderinae</taxon>
        <taxon>Caenorhabditis</taxon>
    </lineage>
</organism>
<dbReference type="PANTHER" id="PTHR13931:SF2">
    <property type="entry name" value="UBIQUITIN CONJUGATION FACTOR E4 B"/>
    <property type="match status" value="1"/>
</dbReference>
<feature type="compositionally biased region" description="Basic and acidic residues" evidence="6">
    <location>
        <begin position="1"/>
        <end position="12"/>
    </location>
</feature>
<name>A0A1I7TNU4_9PELO</name>
<keyword evidence="4" id="KW-0833">Ubl conjugation pathway</keyword>
<evidence type="ECO:0000256" key="2">
    <source>
        <dbReference type="ARBA" id="ARBA00004906"/>
    </source>
</evidence>
<comment type="subcellular location">
    <subcellularLocation>
        <location evidence="1">Nucleus</location>
    </subcellularLocation>
</comment>
<dbReference type="GO" id="GO:0034450">
    <property type="term" value="F:ubiquitin-ubiquitin ligase activity"/>
    <property type="evidence" value="ECO:0007669"/>
    <property type="project" value="InterPro"/>
</dbReference>
<dbReference type="WBParaSite" id="Csp11.Scaffold629.g10290.t1">
    <property type="protein sequence ID" value="Csp11.Scaffold629.g10290.t1"/>
    <property type="gene ID" value="Csp11.Scaffold629.g10290"/>
</dbReference>
<dbReference type="InterPro" id="IPR019474">
    <property type="entry name" value="Ub_conjug_fac_E4_core"/>
</dbReference>
<evidence type="ECO:0000256" key="1">
    <source>
        <dbReference type="ARBA" id="ARBA00004123"/>
    </source>
</evidence>
<keyword evidence="3" id="KW-0808">Transferase</keyword>
<dbReference type="InterPro" id="IPR045132">
    <property type="entry name" value="UBE4"/>
</dbReference>
<dbReference type="STRING" id="1561998.A0A1I7TNU4"/>
<dbReference type="GO" id="GO:0005737">
    <property type="term" value="C:cytoplasm"/>
    <property type="evidence" value="ECO:0007669"/>
    <property type="project" value="TreeGrafter"/>
</dbReference>
<sequence length="741" mass="84992">MEEEKSQEKSDVSSEDTSNPSSEHTRDFLTSLFECEGRSSSDDKMMIRYADAIIDVHKVAFDLSAPRTVQSHITEIFTKFVLQSQDGAKRHASGRSYNFIDHSDVNGCREEDAIEFLLASFVRCNHELGKDNLSANSKLVLEITKTAVLSVFVMIQRGFFEDQLRRRRASLVFVRRLLEDTISFNFIKGLIEYTSNGEECDEEAAGEVFNPIFDILRAGAVAQHFEENRDEIVQQILRVMNLLLNVRIAGNGPRPLSILLVNRPDFLPTVAEKIAGREFGLMSFLGPFYNYGLESSGRRPNNRVFIGSEEDARKYDGSVNLEQQQYTNRISMIRSLLHQTVLPLVSDPASRNNTLKWFATVITANALRTRTQYDPADVIGDHYMANFLSVMYRFSEKIDISKIIMEYPFLPGTLVDITKETRIKMDEQSAMGFAAQFADRPVEYHFSTVCFFLTIAAQQLVIPPLMRQLSEYSRHVKDLQQKLAAMREKLNTLTGFERSQLEQKINLENGHWQLMCRHLLCLKTHAQDPAILASALDFVNKQMKLVMNSLCADLNMMGDDSQLPAEPTALFCAYPENYLEDVFDFYIFAIGTSPKLLMESNTEWISRLTVLFTHYEYIKSPFLVAKLVRVLAALQNPLWFHVVSLRMAQEKLLLCMIKFYSGFEDSGDFYEKFNVRGNIQYMLEKMADDVFYKAKFMDMARECGTEFIRFVNMVINDATWCIDESLSGLKNIHEIERKMAK</sequence>
<evidence type="ECO:0000259" key="7">
    <source>
        <dbReference type="Pfam" id="PF10408"/>
    </source>
</evidence>
<dbReference type="eggNOG" id="KOG2042">
    <property type="taxonomic scope" value="Eukaryota"/>
</dbReference>